<reference evidence="6 7" key="1">
    <citation type="submission" date="2019-12" db="EMBL/GenBank/DDBJ databases">
        <authorList>
            <person name="Scholz U."/>
            <person name="Mascher M."/>
            <person name="Fiebig A."/>
        </authorList>
    </citation>
    <scope>NUCLEOTIDE SEQUENCE</scope>
</reference>
<evidence type="ECO:0000256" key="1">
    <source>
        <dbReference type="ARBA" id="ARBA00007626"/>
    </source>
</evidence>
<dbReference type="PANTHER" id="PTHR47936">
    <property type="entry name" value="PPR_LONG DOMAIN-CONTAINING PROTEIN"/>
    <property type="match status" value="1"/>
</dbReference>
<dbReference type="GO" id="GO:0031930">
    <property type="term" value="P:mitochondria-nucleus signaling pathway"/>
    <property type="evidence" value="ECO:0007669"/>
    <property type="project" value="TreeGrafter"/>
</dbReference>
<evidence type="ECO:0000313" key="7">
    <source>
        <dbReference type="Proteomes" id="UP001189122"/>
    </source>
</evidence>
<comment type="similarity">
    <text evidence="1">Belongs to the PPR family. P subfamily.</text>
</comment>
<evidence type="ECO:0000259" key="5">
    <source>
        <dbReference type="PROSITE" id="PS50828"/>
    </source>
</evidence>
<evidence type="ECO:0000256" key="2">
    <source>
        <dbReference type="ARBA" id="ARBA00022737"/>
    </source>
</evidence>
<feature type="repeat" description="PPR" evidence="3">
    <location>
        <begin position="362"/>
        <end position="396"/>
    </location>
</feature>
<protein>
    <recommendedName>
        <fullName evidence="5">Smr domain-containing protein</fullName>
    </recommendedName>
</protein>
<feature type="repeat" description="PPR" evidence="3">
    <location>
        <begin position="327"/>
        <end position="361"/>
    </location>
</feature>
<dbReference type="SUPFAM" id="SSF48452">
    <property type="entry name" value="TPR-like"/>
    <property type="match status" value="1"/>
</dbReference>
<evidence type="ECO:0000256" key="4">
    <source>
        <dbReference type="SAM" id="MobiDB-lite"/>
    </source>
</evidence>
<evidence type="ECO:0000313" key="6">
    <source>
        <dbReference type="EMBL" id="CAA2614148.1"/>
    </source>
</evidence>
<feature type="repeat" description="PPR" evidence="3">
    <location>
        <begin position="432"/>
        <end position="466"/>
    </location>
</feature>
<proteinExistence type="inferred from homology"/>
<dbReference type="AlphaFoldDB" id="A0A7I8I8H7"/>
<dbReference type="PROSITE" id="PS50828">
    <property type="entry name" value="SMR"/>
    <property type="match status" value="1"/>
</dbReference>
<dbReference type="GO" id="GO:0010019">
    <property type="term" value="P:chloroplast-nucleus signaling pathway"/>
    <property type="evidence" value="ECO:0007669"/>
    <property type="project" value="TreeGrafter"/>
</dbReference>
<dbReference type="EMBL" id="CACRZD030000001">
    <property type="protein sequence ID" value="CAA6653955.1"/>
    <property type="molecule type" value="Genomic_DNA"/>
</dbReference>
<accession>A0A7I8I8H7</accession>
<dbReference type="Proteomes" id="UP001189122">
    <property type="component" value="Unassembled WGS sequence"/>
</dbReference>
<dbReference type="PANTHER" id="PTHR47936:SF1">
    <property type="entry name" value="PENTATRICOPEPTIDE REPEAT-CONTAINING PROTEIN GUN1, CHLOROPLASTIC"/>
    <property type="match status" value="1"/>
</dbReference>
<feature type="region of interest" description="Disordered" evidence="4">
    <location>
        <begin position="29"/>
        <end position="92"/>
    </location>
</feature>
<feature type="repeat" description="PPR" evidence="3">
    <location>
        <begin position="292"/>
        <end position="326"/>
    </location>
</feature>
<dbReference type="GO" id="GO:0009507">
    <property type="term" value="C:chloroplast"/>
    <property type="evidence" value="ECO:0007669"/>
    <property type="project" value="TreeGrafter"/>
</dbReference>
<feature type="compositionally biased region" description="Basic residues" evidence="4">
    <location>
        <begin position="29"/>
        <end position="42"/>
    </location>
</feature>
<gene>
    <name evidence="6" type="ORF">SI7747_01000545</name>
</gene>
<dbReference type="InterPro" id="IPR011990">
    <property type="entry name" value="TPR-like_helical_dom_sf"/>
</dbReference>
<feature type="repeat" description="PPR" evidence="3">
    <location>
        <begin position="162"/>
        <end position="196"/>
    </location>
</feature>
<sequence length="739" mass="81634">MASSTPTHYMNPSGAHQVHHQNFPNQLQKHLRHPNQSHRRISQRFPASSPSSSAELGPEFRGARSTRVVSKRHVNRPRASTGGGGHQRPPSTAVLDCLTHLAAAPPANPHQPPPQLRSHPLRLRRLQGEAPHCPDQCPGEDGRPDLAKEAFDAGLAGGYGHTVYAYSALISAYARSGLSSEALKLFETMKAVGLRPNSVTYNTVIDACGKGGEDLQRMTQIFREMLSNGCAQTSRAGHWEDAREMFDEMLLRGVSRDVFTYNTFIDAVCKCGNMEMAVWLLTEMRVSNVLPNVVTYSTLMDGYSKLDRFEEALRLYDELKSVGITPDRVCFNTLLSIFVKMGRYEDVVRTSEEMDRLGIDRDIVTYNALIAGYGKQGRFETVSYLVQKMKEEKIQPNVLTYSTLIDVYSKAGMYQSAMDMYMEFRGTGLKSDVVLYSSLIDTLCKNGLVESAAWLLNEMIMVGIRPNVVTFNSIIDAFGRSALVEEAGGRGDKEAKEGDGKILQVFGRLARGSAPVTEAARRSSQELVCIFDLFRRMHCLGIKPNVVTFSAILNACSRCDSFEDASTLLVQLQSFDNHVYGVARSLFDELKRMDSSTAAGFYNALTDMLWHFGQAAESLENTWSDSCLDLHLMSSGAAQAMVHDRELPDLLSILTGWGKHSKVAGTSSVRRAVEILLASMGSPFHAEKFNMGRFVSQGAKVSAWLKESGTLNALTLRDDRAQPNGTFSPLLSNFKALSL</sequence>
<dbReference type="NCBIfam" id="TIGR00756">
    <property type="entry name" value="PPR"/>
    <property type="match status" value="9"/>
</dbReference>
<dbReference type="Pfam" id="PF01535">
    <property type="entry name" value="PPR"/>
    <property type="match status" value="1"/>
</dbReference>
<dbReference type="Pfam" id="PF13041">
    <property type="entry name" value="PPR_2"/>
    <property type="match status" value="3"/>
</dbReference>
<organism evidence="6">
    <name type="scientific">Spirodela intermedia</name>
    <name type="common">Intermediate duckweed</name>
    <dbReference type="NCBI Taxonomy" id="51605"/>
    <lineage>
        <taxon>Eukaryota</taxon>
        <taxon>Viridiplantae</taxon>
        <taxon>Streptophyta</taxon>
        <taxon>Embryophyta</taxon>
        <taxon>Tracheophyta</taxon>
        <taxon>Spermatophyta</taxon>
        <taxon>Magnoliopsida</taxon>
        <taxon>Liliopsida</taxon>
        <taxon>Araceae</taxon>
        <taxon>Lemnoideae</taxon>
        <taxon>Spirodela</taxon>
    </lineage>
</organism>
<feature type="repeat" description="PPR" evidence="3">
    <location>
        <begin position="197"/>
        <end position="232"/>
    </location>
</feature>
<keyword evidence="2" id="KW-0677">Repeat</keyword>
<dbReference type="SMART" id="SM00463">
    <property type="entry name" value="SMR"/>
    <property type="match status" value="1"/>
</dbReference>
<dbReference type="Pfam" id="PF13812">
    <property type="entry name" value="PPR_3"/>
    <property type="match status" value="2"/>
</dbReference>
<keyword evidence="7" id="KW-1185">Reference proteome</keyword>
<dbReference type="InterPro" id="IPR002885">
    <property type="entry name" value="PPR_rpt"/>
</dbReference>
<name>A0A7I8I8H7_SPIIN</name>
<dbReference type="InterPro" id="IPR002625">
    <property type="entry name" value="Smr_dom"/>
</dbReference>
<evidence type="ECO:0000256" key="3">
    <source>
        <dbReference type="PROSITE-ProRule" id="PRU00708"/>
    </source>
</evidence>
<dbReference type="Gene3D" id="1.25.40.10">
    <property type="entry name" value="Tetratricopeptide repeat domain"/>
    <property type="match status" value="5"/>
</dbReference>
<feature type="repeat" description="PPR" evidence="3">
    <location>
        <begin position="257"/>
        <end position="291"/>
    </location>
</feature>
<feature type="domain" description="Smr" evidence="5">
    <location>
        <begin position="628"/>
        <end position="705"/>
    </location>
</feature>
<feature type="repeat" description="PPR" evidence="3">
    <location>
        <begin position="397"/>
        <end position="431"/>
    </location>
</feature>
<dbReference type="EMBL" id="LR743588">
    <property type="protein sequence ID" value="CAA2614148.1"/>
    <property type="molecule type" value="Genomic_DNA"/>
</dbReference>
<dbReference type="PROSITE" id="PS51375">
    <property type="entry name" value="PPR"/>
    <property type="match status" value="8"/>
</dbReference>